<dbReference type="InterPro" id="IPR003594">
    <property type="entry name" value="HATPase_dom"/>
</dbReference>
<dbReference type="EMBL" id="JBHSFV010000010">
    <property type="protein sequence ID" value="MFC4635426.1"/>
    <property type="molecule type" value="Genomic_DNA"/>
</dbReference>
<dbReference type="SUPFAM" id="SSF55874">
    <property type="entry name" value="ATPase domain of HSP90 chaperone/DNA topoisomerase II/histidine kinase"/>
    <property type="match status" value="1"/>
</dbReference>
<dbReference type="InterPro" id="IPR052162">
    <property type="entry name" value="Sensor_kinase/Photoreceptor"/>
</dbReference>
<dbReference type="CDD" id="cd00130">
    <property type="entry name" value="PAS"/>
    <property type="match status" value="1"/>
</dbReference>
<feature type="transmembrane region" description="Helical" evidence="7">
    <location>
        <begin position="188"/>
        <end position="208"/>
    </location>
</feature>
<dbReference type="RefSeq" id="WP_379980632.1">
    <property type="nucleotide sequence ID" value="NZ_JBHSFV010000010.1"/>
</dbReference>
<comment type="caution">
    <text evidence="9">The sequence shown here is derived from an EMBL/GenBank/DDBJ whole genome shotgun (WGS) entry which is preliminary data.</text>
</comment>
<dbReference type="InterPro" id="IPR036097">
    <property type="entry name" value="HisK_dim/P_sf"/>
</dbReference>
<dbReference type="Pfam" id="PF02518">
    <property type="entry name" value="HATPase_c"/>
    <property type="match status" value="1"/>
</dbReference>
<dbReference type="Gene3D" id="3.30.565.10">
    <property type="entry name" value="Histidine kinase-like ATPase, C-terminal domain"/>
    <property type="match status" value="1"/>
</dbReference>
<evidence type="ECO:0000256" key="3">
    <source>
        <dbReference type="ARBA" id="ARBA00022553"/>
    </source>
</evidence>
<keyword evidence="7" id="KW-1133">Transmembrane helix</keyword>
<sequence length="595" mass="68771">MMIRKIYKSSWFIKVVFVVSLFAIIFIAGLGYKHITNLSKSTDLVIHAFKVNVELEQILSYLKDAETGQRGFIITRDSSYLKPFFEGRIKVNNSFAELKYLTIDNPEQQENLKELSTLIDKRLDNLEIASNYAIKEQTDLAQFKDAFQEGKDYMNAIRSKLNYMITLESDLLKKRNEKYTSTAKITPIFLYVFILLTLVLMYAAYAKINSDIDKLKKYNQQLKVFKEATKQSEIINKHGSWRWNVEEDTFHFSDNLFRLLGEEPNSFDQSIENFMQFVHPEDVEKLSAQVEKMKEEKDLPFIVYRVIHKNGSIHYLKAYGKSTVNSEGHTQLLGTTTDITDEIDHYNTLEKRNKELELNNKELQAFNYVASHDLQEPLRKIQTFLSRLEDKEHDNLSESGKKYVERIHVAAGRMRLLIDDLLQYSRTNKSDEVLKESNINTLLEDAQQDLAEVIVSKNATITVDKIPNMKVIPFQIQQLFGNLIGNSLKYSKKDLDPVITVTYEQVSSEDDKKLSKGSFNEYHKIVISDNGIGFEQEYADKIFSLFSRLHNKDEYSGTGIGLSICRKITDNHRGFIFAKGKPNEGATFVIYLPVI</sequence>
<evidence type="ECO:0000256" key="1">
    <source>
        <dbReference type="ARBA" id="ARBA00000085"/>
    </source>
</evidence>
<dbReference type="InterPro" id="IPR000014">
    <property type="entry name" value="PAS"/>
</dbReference>
<dbReference type="SMART" id="SM00387">
    <property type="entry name" value="HATPase_c"/>
    <property type="match status" value="1"/>
</dbReference>
<reference evidence="10" key="1">
    <citation type="journal article" date="2019" name="Int. J. Syst. Evol. Microbiol.">
        <title>The Global Catalogue of Microorganisms (GCM) 10K type strain sequencing project: providing services to taxonomists for standard genome sequencing and annotation.</title>
        <authorList>
            <consortium name="The Broad Institute Genomics Platform"/>
            <consortium name="The Broad Institute Genome Sequencing Center for Infectious Disease"/>
            <person name="Wu L."/>
            <person name="Ma J."/>
        </authorList>
    </citation>
    <scope>NUCLEOTIDE SEQUENCE [LARGE SCALE GENOMIC DNA]</scope>
    <source>
        <strain evidence="10">YJ-61-S</strain>
    </source>
</reference>
<dbReference type="PRINTS" id="PR00344">
    <property type="entry name" value="BCTRLSENSOR"/>
</dbReference>
<dbReference type="EC" id="2.7.13.3" evidence="2"/>
<comment type="catalytic activity">
    <reaction evidence="1">
        <text>ATP + protein L-histidine = ADP + protein N-phospho-L-histidine.</text>
        <dbReference type="EC" id="2.7.13.3"/>
    </reaction>
</comment>
<evidence type="ECO:0000259" key="8">
    <source>
        <dbReference type="PROSITE" id="PS50109"/>
    </source>
</evidence>
<dbReference type="PROSITE" id="PS50109">
    <property type="entry name" value="HIS_KIN"/>
    <property type="match status" value="1"/>
</dbReference>
<evidence type="ECO:0000256" key="2">
    <source>
        <dbReference type="ARBA" id="ARBA00012438"/>
    </source>
</evidence>
<dbReference type="Proteomes" id="UP001596043">
    <property type="component" value="Unassembled WGS sequence"/>
</dbReference>
<keyword evidence="6" id="KW-0175">Coiled coil</keyword>
<feature type="domain" description="Histidine kinase" evidence="8">
    <location>
        <begin position="369"/>
        <end position="595"/>
    </location>
</feature>
<dbReference type="CDD" id="cd00082">
    <property type="entry name" value="HisKA"/>
    <property type="match status" value="1"/>
</dbReference>
<evidence type="ECO:0000256" key="5">
    <source>
        <dbReference type="ARBA" id="ARBA00022777"/>
    </source>
</evidence>
<dbReference type="InterPro" id="IPR005467">
    <property type="entry name" value="His_kinase_dom"/>
</dbReference>
<keyword evidence="7" id="KW-0812">Transmembrane</keyword>
<dbReference type="PANTHER" id="PTHR43304:SF1">
    <property type="entry name" value="PAC DOMAIN-CONTAINING PROTEIN"/>
    <property type="match status" value="1"/>
</dbReference>
<dbReference type="SUPFAM" id="SSF47384">
    <property type="entry name" value="Homodimeric domain of signal transducing histidine kinase"/>
    <property type="match status" value="1"/>
</dbReference>
<dbReference type="Gene3D" id="2.10.70.100">
    <property type="match status" value="1"/>
</dbReference>
<dbReference type="SMART" id="SM00388">
    <property type="entry name" value="HisKA"/>
    <property type="match status" value="1"/>
</dbReference>
<evidence type="ECO:0000313" key="10">
    <source>
        <dbReference type="Proteomes" id="UP001596043"/>
    </source>
</evidence>
<dbReference type="InterPro" id="IPR003661">
    <property type="entry name" value="HisK_dim/P_dom"/>
</dbReference>
<dbReference type="InterPro" id="IPR035965">
    <property type="entry name" value="PAS-like_dom_sf"/>
</dbReference>
<dbReference type="Gene3D" id="1.10.287.130">
    <property type="match status" value="1"/>
</dbReference>
<dbReference type="SUPFAM" id="SSF55785">
    <property type="entry name" value="PYP-like sensor domain (PAS domain)"/>
    <property type="match status" value="1"/>
</dbReference>
<keyword evidence="10" id="KW-1185">Reference proteome</keyword>
<name>A0ABV9HZ31_9FLAO</name>
<keyword evidence="5" id="KW-0418">Kinase</keyword>
<keyword evidence="7" id="KW-0472">Membrane</keyword>
<feature type="coiled-coil region" evidence="6">
    <location>
        <begin position="339"/>
        <end position="366"/>
    </location>
</feature>
<accession>A0ABV9HZ31</accession>
<feature type="transmembrane region" description="Helical" evidence="7">
    <location>
        <begin position="12"/>
        <end position="32"/>
    </location>
</feature>
<dbReference type="InterPro" id="IPR007891">
    <property type="entry name" value="CHASE3"/>
</dbReference>
<dbReference type="Pfam" id="PF05227">
    <property type="entry name" value="CHASE3"/>
    <property type="match status" value="1"/>
</dbReference>
<evidence type="ECO:0000256" key="7">
    <source>
        <dbReference type="SAM" id="Phobius"/>
    </source>
</evidence>
<dbReference type="Gene3D" id="3.30.450.20">
    <property type="entry name" value="PAS domain"/>
    <property type="match status" value="1"/>
</dbReference>
<dbReference type="Pfam" id="PF08447">
    <property type="entry name" value="PAS_3"/>
    <property type="match status" value="1"/>
</dbReference>
<keyword evidence="4" id="KW-0808">Transferase</keyword>
<protein>
    <recommendedName>
        <fullName evidence="2">histidine kinase</fullName>
        <ecNumber evidence="2">2.7.13.3</ecNumber>
    </recommendedName>
</protein>
<dbReference type="PANTHER" id="PTHR43304">
    <property type="entry name" value="PHYTOCHROME-LIKE PROTEIN CPH1"/>
    <property type="match status" value="1"/>
</dbReference>
<dbReference type="CDD" id="cd19410">
    <property type="entry name" value="HK9-like_sensor"/>
    <property type="match status" value="1"/>
</dbReference>
<dbReference type="Pfam" id="PF00512">
    <property type="entry name" value="HisKA"/>
    <property type="match status" value="1"/>
</dbReference>
<keyword evidence="3" id="KW-0597">Phosphoprotein</keyword>
<organism evidence="9 10">
    <name type="scientific">Dokdonia ponticola</name>
    <dbReference type="NCBI Taxonomy" id="2041041"/>
    <lineage>
        <taxon>Bacteria</taxon>
        <taxon>Pseudomonadati</taxon>
        <taxon>Bacteroidota</taxon>
        <taxon>Flavobacteriia</taxon>
        <taxon>Flavobacteriales</taxon>
        <taxon>Flavobacteriaceae</taxon>
        <taxon>Dokdonia</taxon>
    </lineage>
</organism>
<gene>
    <name evidence="9" type="ORF">ACFO3O_16065</name>
</gene>
<proteinExistence type="predicted"/>
<dbReference type="InterPro" id="IPR013655">
    <property type="entry name" value="PAS_fold_3"/>
</dbReference>
<dbReference type="InterPro" id="IPR036890">
    <property type="entry name" value="HATPase_C_sf"/>
</dbReference>
<evidence type="ECO:0000256" key="4">
    <source>
        <dbReference type="ARBA" id="ARBA00022679"/>
    </source>
</evidence>
<evidence type="ECO:0000256" key="6">
    <source>
        <dbReference type="SAM" id="Coils"/>
    </source>
</evidence>
<evidence type="ECO:0000313" key="9">
    <source>
        <dbReference type="EMBL" id="MFC4635426.1"/>
    </source>
</evidence>
<dbReference type="InterPro" id="IPR004358">
    <property type="entry name" value="Sig_transdc_His_kin-like_C"/>
</dbReference>